<accession>A0A4R4VAC3</accession>
<feature type="compositionally biased region" description="Basic and acidic residues" evidence="1">
    <location>
        <begin position="82"/>
        <end position="98"/>
    </location>
</feature>
<protein>
    <submittedName>
        <fullName evidence="3">Transposase</fullName>
    </submittedName>
</protein>
<name>A0A4R4VAC3_9ACTN</name>
<comment type="caution">
    <text evidence="3">The sequence shown here is derived from an EMBL/GenBank/DDBJ whole genome shotgun (WGS) entry which is preliminary data.</text>
</comment>
<evidence type="ECO:0000313" key="4">
    <source>
        <dbReference type="Proteomes" id="UP000295258"/>
    </source>
</evidence>
<proteinExistence type="predicted"/>
<sequence>MAGGPGKPSGMARGNPTDEEWCLIELHLPPGERGPIPDLRRLFNAVMWRFRTGSPWRVLPAEYEPWSTAYDRLRSCPLRAADAGDDRRLRSSWADRSRPGQRRLHHRPRPPFQGRSPYGRHLRSDRSGAHRTSHVLCRARR</sequence>
<dbReference type="AlphaFoldDB" id="A0A4R4VAC3"/>
<dbReference type="Proteomes" id="UP000295258">
    <property type="component" value="Unassembled WGS sequence"/>
</dbReference>
<gene>
    <name evidence="3" type="ORF">E1292_23685</name>
</gene>
<feature type="compositionally biased region" description="Basic residues" evidence="1">
    <location>
        <begin position="99"/>
        <end position="109"/>
    </location>
</feature>
<dbReference type="PANTHER" id="PTHR46637:SF1">
    <property type="entry name" value="BLL5188 PROTEIN"/>
    <property type="match status" value="1"/>
</dbReference>
<evidence type="ECO:0000256" key="1">
    <source>
        <dbReference type="SAM" id="MobiDB-lite"/>
    </source>
</evidence>
<evidence type="ECO:0000259" key="2">
    <source>
        <dbReference type="Pfam" id="PF13340"/>
    </source>
</evidence>
<evidence type="ECO:0000313" key="3">
    <source>
        <dbReference type="EMBL" id="TDD02289.1"/>
    </source>
</evidence>
<dbReference type="Pfam" id="PF13340">
    <property type="entry name" value="DUF4096"/>
    <property type="match status" value="1"/>
</dbReference>
<organism evidence="3 4">
    <name type="scientific">Nonomuraea deserti</name>
    <dbReference type="NCBI Taxonomy" id="1848322"/>
    <lineage>
        <taxon>Bacteria</taxon>
        <taxon>Bacillati</taxon>
        <taxon>Actinomycetota</taxon>
        <taxon>Actinomycetes</taxon>
        <taxon>Streptosporangiales</taxon>
        <taxon>Streptosporangiaceae</taxon>
        <taxon>Nonomuraea</taxon>
    </lineage>
</organism>
<reference evidence="3 4" key="1">
    <citation type="submission" date="2019-03" db="EMBL/GenBank/DDBJ databases">
        <title>Draft genome sequences of novel Actinobacteria.</title>
        <authorList>
            <person name="Sahin N."/>
            <person name="Ay H."/>
            <person name="Saygin H."/>
        </authorList>
    </citation>
    <scope>NUCLEOTIDE SEQUENCE [LARGE SCALE GENOMIC DNA]</scope>
    <source>
        <strain evidence="3 4">KC310</strain>
    </source>
</reference>
<dbReference type="PANTHER" id="PTHR46637">
    <property type="entry name" value="TIS1421-TRANSPOSASE PROTEIN A"/>
    <property type="match status" value="1"/>
</dbReference>
<dbReference type="InterPro" id="IPR025161">
    <property type="entry name" value="IS402-like_dom"/>
</dbReference>
<feature type="region of interest" description="Disordered" evidence="1">
    <location>
        <begin position="81"/>
        <end position="141"/>
    </location>
</feature>
<dbReference type="EMBL" id="SMKO01000066">
    <property type="protein sequence ID" value="TDD02289.1"/>
    <property type="molecule type" value="Genomic_DNA"/>
</dbReference>
<feature type="domain" description="Insertion element IS402-like" evidence="2">
    <location>
        <begin position="17"/>
        <end position="74"/>
    </location>
</feature>
<dbReference type="InterPro" id="IPR052909">
    <property type="entry name" value="Transposase_6_like"/>
</dbReference>
<feature type="compositionally biased region" description="Basic residues" evidence="1">
    <location>
        <begin position="129"/>
        <end position="141"/>
    </location>
</feature>
<keyword evidence="4" id="KW-1185">Reference proteome</keyword>